<evidence type="ECO:0000313" key="2">
    <source>
        <dbReference type="Proteomes" id="UP000009183"/>
    </source>
</evidence>
<evidence type="ECO:0000313" key="1">
    <source>
        <dbReference type="EMBL" id="CBI35497.3"/>
    </source>
</evidence>
<reference evidence="2" key="1">
    <citation type="journal article" date="2007" name="Nature">
        <title>The grapevine genome sequence suggests ancestral hexaploidization in major angiosperm phyla.</title>
        <authorList>
            <consortium name="The French-Italian Public Consortium for Grapevine Genome Characterization."/>
            <person name="Jaillon O."/>
            <person name="Aury J.-M."/>
            <person name="Noel B."/>
            <person name="Policriti A."/>
            <person name="Clepet C."/>
            <person name="Casagrande A."/>
            <person name="Choisne N."/>
            <person name="Aubourg S."/>
            <person name="Vitulo N."/>
            <person name="Jubin C."/>
            <person name="Vezzi A."/>
            <person name="Legeai F."/>
            <person name="Hugueney P."/>
            <person name="Dasilva C."/>
            <person name="Horner D."/>
            <person name="Mica E."/>
            <person name="Jublot D."/>
            <person name="Poulain J."/>
            <person name="Bruyere C."/>
            <person name="Billault A."/>
            <person name="Segurens B."/>
            <person name="Gouyvenoux M."/>
            <person name="Ugarte E."/>
            <person name="Cattonaro F."/>
            <person name="Anthouard V."/>
            <person name="Vico V."/>
            <person name="Del Fabbro C."/>
            <person name="Alaux M."/>
            <person name="Di Gaspero G."/>
            <person name="Dumas V."/>
            <person name="Felice N."/>
            <person name="Paillard S."/>
            <person name="Juman I."/>
            <person name="Moroldo M."/>
            <person name="Scalabrin S."/>
            <person name="Canaguier A."/>
            <person name="Le Clainche I."/>
            <person name="Malacrida G."/>
            <person name="Durand E."/>
            <person name="Pesole G."/>
            <person name="Laucou V."/>
            <person name="Chatelet P."/>
            <person name="Merdinoglu D."/>
            <person name="Delledonne M."/>
            <person name="Pezzotti M."/>
            <person name="Lecharny A."/>
            <person name="Scarpelli C."/>
            <person name="Artiguenave F."/>
            <person name="Pe M.E."/>
            <person name="Valle G."/>
            <person name="Morgante M."/>
            <person name="Caboche M."/>
            <person name="Adam-Blondon A.-F."/>
            <person name="Weissenbach J."/>
            <person name="Quetier F."/>
            <person name="Wincker P."/>
        </authorList>
    </citation>
    <scope>NUCLEOTIDE SEQUENCE [LARGE SCALE GENOMIC DNA]</scope>
    <source>
        <strain evidence="2">cv. Pinot noir / PN40024</strain>
    </source>
</reference>
<dbReference type="HOGENOM" id="CLU_2745240_0_0_1"/>
<dbReference type="InParanoid" id="D7TYC2"/>
<dbReference type="PaxDb" id="29760-VIT_18s0166g00170.t01"/>
<dbReference type="Proteomes" id="UP000009183">
    <property type="component" value="Chromosome 18"/>
</dbReference>
<protein>
    <submittedName>
        <fullName evidence="1">Uncharacterized protein</fullName>
    </submittedName>
</protein>
<dbReference type="AlphaFoldDB" id="D7TYC2"/>
<dbReference type="EMBL" id="FN596264">
    <property type="protein sequence ID" value="CBI35497.3"/>
    <property type="molecule type" value="Genomic_DNA"/>
</dbReference>
<sequence length="71" mass="8518">MAHVESSPLVNPLLQDFQFPPYDAIKAHPIVPGVRELLNQLRVIWYNWRENWNHHGPSWYILRRRSLIDCI</sequence>
<gene>
    <name evidence="1" type="ordered locus">VIT_18s0166g00170</name>
</gene>
<keyword evidence="2" id="KW-1185">Reference proteome</keyword>
<organism evidence="1 2">
    <name type="scientific">Vitis vinifera</name>
    <name type="common">Grape</name>
    <dbReference type="NCBI Taxonomy" id="29760"/>
    <lineage>
        <taxon>Eukaryota</taxon>
        <taxon>Viridiplantae</taxon>
        <taxon>Streptophyta</taxon>
        <taxon>Embryophyta</taxon>
        <taxon>Tracheophyta</taxon>
        <taxon>Spermatophyta</taxon>
        <taxon>Magnoliopsida</taxon>
        <taxon>eudicotyledons</taxon>
        <taxon>Gunneridae</taxon>
        <taxon>Pentapetalae</taxon>
        <taxon>rosids</taxon>
        <taxon>Vitales</taxon>
        <taxon>Vitaceae</taxon>
        <taxon>Viteae</taxon>
        <taxon>Vitis</taxon>
    </lineage>
</organism>
<name>D7TYC2_VITVI</name>
<accession>D7TYC2</accession>
<proteinExistence type="predicted"/>
<dbReference type="OrthoDB" id="534666at2759"/>